<evidence type="ECO:0000313" key="1">
    <source>
        <dbReference type="EMBL" id="CDW20649.1"/>
    </source>
</evidence>
<accession>A0A0K2T3I7</accession>
<dbReference type="EMBL" id="HACA01003288">
    <property type="protein sequence ID" value="CDW20649.1"/>
    <property type="molecule type" value="Transcribed_RNA"/>
</dbReference>
<sequence length="31" mass="3820">MILRIEFDDPRYPSIQFKSLKLRPCIEILKR</sequence>
<protein>
    <submittedName>
        <fullName evidence="1">Uncharacterized protein</fullName>
    </submittedName>
</protein>
<dbReference type="AlphaFoldDB" id="A0A0K2T3I7"/>
<name>A0A0K2T3I7_LEPSM</name>
<organism evidence="1">
    <name type="scientific">Lepeophtheirus salmonis</name>
    <name type="common">Salmon louse</name>
    <name type="synonym">Caligus salmonis</name>
    <dbReference type="NCBI Taxonomy" id="72036"/>
    <lineage>
        <taxon>Eukaryota</taxon>
        <taxon>Metazoa</taxon>
        <taxon>Ecdysozoa</taxon>
        <taxon>Arthropoda</taxon>
        <taxon>Crustacea</taxon>
        <taxon>Multicrustacea</taxon>
        <taxon>Hexanauplia</taxon>
        <taxon>Copepoda</taxon>
        <taxon>Siphonostomatoida</taxon>
        <taxon>Caligidae</taxon>
        <taxon>Lepeophtheirus</taxon>
    </lineage>
</organism>
<reference evidence="1" key="1">
    <citation type="submission" date="2014-05" db="EMBL/GenBank/DDBJ databases">
        <authorList>
            <person name="Chronopoulou M."/>
        </authorList>
    </citation>
    <scope>NUCLEOTIDE SEQUENCE</scope>
    <source>
        <tissue evidence="1">Whole organism</tissue>
    </source>
</reference>
<proteinExistence type="predicted"/>